<dbReference type="GO" id="GO:0009103">
    <property type="term" value="P:lipopolysaccharide biosynthetic process"/>
    <property type="evidence" value="ECO:0007669"/>
    <property type="project" value="TreeGrafter"/>
</dbReference>
<dbReference type="Pfam" id="PF12000">
    <property type="entry name" value="Glyco_trans_4_3"/>
    <property type="match status" value="1"/>
</dbReference>
<evidence type="ECO:0000256" key="1">
    <source>
        <dbReference type="ARBA" id="ARBA00022679"/>
    </source>
</evidence>
<dbReference type="PANTHER" id="PTHR46401:SF2">
    <property type="entry name" value="GLYCOSYLTRANSFERASE WBBK-RELATED"/>
    <property type="match status" value="1"/>
</dbReference>
<evidence type="ECO:0000259" key="4">
    <source>
        <dbReference type="Pfam" id="PF12000"/>
    </source>
</evidence>
<dbReference type="OrthoDB" id="5416057at2"/>
<comment type="caution">
    <text evidence="5">The sequence shown here is derived from an EMBL/GenBank/DDBJ whole genome shotgun (WGS) entry which is preliminary data.</text>
</comment>
<keyword evidence="6" id="KW-1185">Reference proteome</keyword>
<sequence>MQILFVHQNFPGQFKHLAPALAAKPEHTVVALTMRQIDSRQWQGVHIVRYTPKTGSQPGVHPWLRDFDTKVIRGEACFRAALQLREQGFQPDVIIAHPGWGESLFLKQVWPQARLGLYCEFYYLLQGGDIGFDPEFPTRDADGEACRVEMRNLNNAVHMPLADAAISPTHWQASTFPEPFRSRISVIHDGIDTELVAPDDSVALQLGELKLSRQDEVITFVNRNLEPCRGYHVFMRALPELLRRRPHARVLITGGDGVSYGAAPTNGQTWKQIYIDEAHAQHPDMDWSRVHFLGQIPYAQFVAMLQLSRVHLYLTYPFVLSWSLLEAMSAGCAIVASDTAPLREAIRHDETGVLVDFFDPAALAEATCQLLDDPARRARLGAAARVFARENYDLKQVCLPRQMAWVEALAAKPAGEGAATAPGWTPPPPAQTTAPAPRPAVAPAFKRY</sequence>
<evidence type="ECO:0000313" key="5">
    <source>
        <dbReference type="EMBL" id="PXX73987.1"/>
    </source>
</evidence>
<evidence type="ECO:0000256" key="2">
    <source>
        <dbReference type="SAM" id="MobiDB-lite"/>
    </source>
</evidence>
<dbReference type="RefSeq" id="WP_110392181.1">
    <property type="nucleotide sequence ID" value="NZ_QJKI01000036.1"/>
</dbReference>
<name>A0A318L1I9_9NEIS</name>
<keyword evidence="1 5" id="KW-0808">Transferase</keyword>
<gene>
    <name evidence="5" type="ORF">DFR34_13611</name>
</gene>
<proteinExistence type="predicted"/>
<evidence type="ECO:0000259" key="3">
    <source>
        <dbReference type="Pfam" id="PF00534"/>
    </source>
</evidence>
<dbReference type="Gene3D" id="3.40.50.2000">
    <property type="entry name" value="Glycogen Phosphorylase B"/>
    <property type="match status" value="2"/>
</dbReference>
<dbReference type="GO" id="GO:0016757">
    <property type="term" value="F:glycosyltransferase activity"/>
    <property type="evidence" value="ECO:0007669"/>
    <property type="project" value="InterPro"/>
</dbReference>
<dbReference type="Pfam" id="PF00534">
    <property type="entry name" value="Glycos_transf_1"/>
    <property type="match status" value="1"/>
</dbReference>
<dbReference type="PANTHER" id="PTHR46401">
    <property type="entry name" value="GLYCOSYLTRANSFERASE WBBK-RELATED"/>
    <property type="match status" value="1"/>
</dbReference>
<dbReference type="InterPro" id="IPR022623">
    <property type="entry name" value="Glyco_trans_4"/>
</dbReference>
<feature type="region of interest" description="Disordered" evidence="2">
    <location>
        <begin position="416"/>
        <end position="448"/>
    </location>
</feature>
<reference evidence="5 6" key="1">
    <citation type="submission" date="2018-05" db="EMBL/GenBank/DDBJ databases">
        <title>Genomic Encyclopedia of Type Strains, Phase IV (KMG-IV): sequencing the most valuable type-strain genomes for metagenomic binning, comparative biology and taxonomic classification.</title>
        <authorList>
            <person name="Goeker M."/>
        </authorList>
    </citation>
    <scope>NUCLEOTIDE SEQUENCE [LARGE SCALE GENOMIC DNA]</scope>
    <source>
        <strain evidence="5 6">DSM 29661</strain>
    </source>
</reference>
<dbReference type="EMBL" id="QJKI01000036">
    <property type="protein sequence ID" value="PXX73987.1"/>
    <property type="molecule type" value="Genomic_DNA"/>
</dbReference>
<dbReference type="AlphaFoldDB" id="A0A318L1I9"/>
<dbReference type="SUPFAM" id="SSF53756">
    <property type="entry name" value="UDP-Glycosyltransferase/glycogen phosphorylase"/>
    <property type="match status" value="1"/>
</dbReference>
<evidence type="ECO:0000313" key="6">
    <source>
        <dbReference type="Proteomes" id="UP000247555"/>
    </source>
</evidence>
<feature type="domain" description="Glycosyl transferase family 4" evidence="4">
    <location>
        <begin position="26"/>
        <end position="195"/>
    </location>
</feature>
<protein>
    <submittedName>
        <fullName evidence="5">Glycosyltransferase involved in cell wall biosynthesis</fullName>
    </submittedName>
</protein>
<dbReference type="Proteomes" id="UP000247555">
    <property type="component" value="Unassembled WGS sequence"/>
</dbReference>
<feature type="compositionally biased region" description="Pro residues" evidence="2">
    <location>
        <begin position="424"/>
        <end position="440"/>
    </location>
</feature>
<accession>A0A318L1I9</accession>
<organism evidence="5 6">
    <name type="scientific">Rivihabitans pingtungensis</name>
    <dbReference type="NCBI Taxonomy" id="1054498"/>
    <lineage>
        <taxon>Bacteria</taxon>
        <taxon>Pseudomonadati</taxon>
        <taxon>Pseudomonadota</taxon>
        <taxon>Betaproteobacteria</taxon>
        <taxon>Neisseriales</taxon>
        <taxon>Aquaspirillaceae</taxon>
        <taxon>Rivihabitans</taxon>
    </lineage>
</organism>
<feature type="domain" description="Glycosyl transferase family 1" evidence="3">
    <location>
        <begin position="213"/>
        <end position="385"/>
    </location>
</feature>
<dbReference type="InterPro" id="IPR001296">
    <property type="entry name" value="Glyco_trans_1"/>
</dbReference>